<dbReference type="RefSeq" id="XP_013166365.1">
    <property type="nucleotide sequence ID" value="XM_013310911.1"/>
</dbReference>
<proteinExistence type="predicted"/>
<name>A0AAJ7E7U4_PAPXU</name>
<reference evidence="1" key="1">
    <citation type="submission" date="2025-08" db="UniProtKB">
        <authorList>
            <consortium name="RefSeq"/>
        </authorList>
    </citation>
    <scope>IDENTIFICATION</scope>
</reference>
<dbReference type="PANTHER" id="PTHR16230:SF3">
    <property type="entry name" value="BIOGENESIS OF LYSOSOMAL ORGANELLES COMPLEX-1, SUBUNIT 4, CAPPUCCINO"/>
    <property type="match status" value="1"/>
</dbReference>
<sequence>MLEKVAKDYSSYFKLDVADGFQTVQDVIDNMITRLEELNSVVHMIKLKNSDCNTAVTTDINKYRAEITLLSKKIVTLNEVVITLQHNMDKIEKQVEKAESHFGVNNDSKLTSLLRPFLKRNRETPSVSDEIPNFETLSITSVMHNFEDNVS</sequence>
<dbReference type="KEGG" id="pxu:106116862"/>
<dbReference type="GO" id="GO:0031083">
    <property type="term" value="C:BLOC-1 complex"/>
    <property type="evidence" value="ECO:0007669"/>
    <property type="project" value="TreeGrafter"/>
</dbReference>
<dbReference type="Proteomes" id="UP000694872">
    <property type="component" value="Unplaced"/>
</dbReference>
<dbReference type="AlphaFoldDB" id="A0AAJ7E7U4"/>
<gene>
    <name evidence="1" type="primary">LOC106116862</name>
</gene>
<dbReference type="GeneID" id="106116862"/>
<evidence type="ECO:0000313" key="1">
    <source>
        <dbReference type="RefSeq" id="XP_013166365.1"/>
    </source>
</evidence>
<accession>A0AAJ7E7U4</accession>
<protein>
    <submittedName>
        <fullName evidence="1">Uncharacterized protein LOC106116862</fullName>
    </submittedName>
</protein>
<dbReference type="PANTHER" id="PTHR16230">
    <property type="entry name" value="CAPPUCCINO"/>
    <property type="match status" value="1"/>
</dbReference>
<organism evidence="1">
    <name type="scientific">Papilio xuthus</name>
    <name type="common">Asian swallowtail butterfly</name>
    <dbReference type="NCBI Taxonomy" id="66420"/>
    <lineage>
        <taxon>Eukaryota</taxon>
        <taxon>Metazoa</taxon>
        <taxon>Ecdysozoa</taxon>
        <taxon>Arthropoda</taxon>
        <taxon>Hexapoda</taxon>
        <taxon>Insecta</taxon>
        <taxon>Pterygota</taxon>
        <taxon>Neoptera</taxon>
        <taxon>Endopterygota</taxon>
        <taxon>Lepidoptera</taxon>
        <taxon>Glossata</taxon>
        <taxon>Ditrysia</taxon>
        <taxon>Papilionoidea</taxon>
        <taxon>Papilionidae</taxon>
        <taxon>Papilioninae</taxon>
        <taxon>Papilio</taxon>
    </lineage>
</organism>
<dbReference type="InterPro" id="IPR024857">
    <property type="entry name" value="Cappuccino"/>
</dbReference>